<evidence type="ECO:0000256" key="2">
    <source>
        <dbReference type="ARBA" id="ARBA00022980"/>
    </source>
</evidence>
<evidence type="ECO:0000256" key="5">
    <source>
        <dbReference type="SAM" id="MobiDB-lite"/>
    </source>
</evidence>
<evidence type="ECO:0000256" key="3">
    <source>
        <dbReference type="ARBA" id="ARBA00023274"/>
    </source>
</evidence>
<dbReference type="GO" id="GO:0003735">
    <property type="term" value="F:structural constituent of ribosome"/>
    <property type="evidence" value="ECO:0007669"/>
    <property type="project" value="InterPro"/>
</dbReference>
<name>A0A845D9W9_9BACT</name>
<comment type="function">
    <text evidence="4">One of the early assembly proteins it binds 23S rRNA. One of the proteins that surrounds the polypeptide exit tunnel on the outside of the ribosome. Forms the main docking site for trigger factor binding to the ribosome.</text>
</comment>
<dbReference type="AlphaFoldDB" id="A0A845D9W9"/>
<reference evidence="6 7" key="1">
    <citation type="submission" date="2019-09" db="EMBL/GenBank/DDBJ databases">
        <title>Characterisation of the sponge microbiome using genome-centric metagenomics.</title>
        <authorList>
            <person name="Engelberts J.P."/>
            <person name="Robbins S.J."/>
            <person name="De Goeij J.M."/>
            <person name="Aranda M."/>
            <person name="Bell S.C."/>
            <person name="Webster N.S."/>
        </authorList>
    </citation>
    <scope>NUCLEOTIDE SEQUENCE [LARGE SCALE GENOMIC DNA]</scope>
    <source>
        <strain evidence="6">SB0662_bin_43</strain>
    </source>
</reference>
<comment type="caution">
    <text evidence="6">The sequence shown here is derived from an EMBL/GenBank/DDBJ whole genome shotgun (WGS) entry which is preliminary data.</text>
</comment>
<dbReference type="GO" id="GO:0006412">
    <property type="term" value="P:translation"/>
    <property type="evidence" value="ECO:0007669"/>
    <property type="project" value="UniProtKB-UniRule"/>
</dbReference>
<dbReference type="HAMAP" id="MF_01369_B">
    <property type="entry name" value="Ribosomal_uL23_B"/>
    <property type="match status" value="1"/>
</dbReference>
<dbReference type="InterPro" id="IPR013025">
    <property type="entry name" value="Ribosomal_uL23-like"/>
</dbReference>
<dbReference type="InterPro" id="IPR012677">
    <property type="entry name" value="Nucleotide-bd_a/b_plait_sf"/>
</dbReference>
<dbReference type="SUPFAM" id="SSF54189">
    <property type="entry name" value="Ribosomal proteins S24e, L23 and L15e"/>
    <property type="match status" value="1"/>
</dbReference>
<comment type="subunit">
    <text evidence="4">Part of the 50S ribosomal subunit. Contacts protein L29, and trigger factor when it is bound to the ribosome.</text>
</comment>
<feature type="compositionally biased region" description="Basic and acidic residues" evidence="5">
    <location>
        <begin position="11"/>
        <end position="21"/>
    </location>
</feature>
<keyword evidence="2 4" id="KW-0689">Ribosomal protein</keyword>
<evidence type="ECO:0000313" key="6">
    <source>
        <dbReference type="EMBL" id="MYE38500.1"/>
    </source>
</evidence>
<dbReference type="EMBL" id="VXOY01000027">
    <property type="protein sequence ID" value="MYE38500.1"/>
    <property type="molecule type" value="Genomic_DNA"/>
</dbReference>
<keyword evidence="3 4" id="KW-0687">Ribonucleoprotein</keyword>
<keyword evidence="4" id="KW-0694">RNA-binding</keyword>
<dbReference type="GO" id="GO:0005840">
    <property type="term" value="C:ribosome"/>
    <property type="evidence" value="ECO:0007669"/>
    <property type="project" value="UniProtKB-KW"/>
</dbReference>
<dbReference type="GO" id="GO:1990904">
    <property type="term" value="C:ribonucleoprotein complex"/>
    <property type="evidence" value="ECO:0007669"/>
    <property type="project" value="UniProtKB-KW"/>
</dbReference>
<comment type="similarity">
    <text evidence="1 4">Belongs to the universal ribosomal protein uL23 family.</text>
</comment>
<dbReference type="Proteomes" id="UP000449092">
    <property type="component" value="Unassembled WGS sequence"/>
</dbReference>
<accession>A0A845D9W9</accession>
<organism evidence="6 7">
    <name type="scientific">Candidatus Spechtbacteria bacterium SB0662_bin_43</name>
    <dbReference type="NCBI Taxonomy" id="2604897"/>
    <lineage>
        <taxon>Bacteria</taxon>
        <taxon>Candidatus Spechtiibacteriota</taxon>
    </lineage>
</organism>
<protein>
    <recommendedName>
        <fullName evidence="4">Large ribosomal subunit protein uL23</fullName>
    </recommendedName>
</protein>
<gene>
    <name evidence="4 6" type="primary">rplW</name>
    <name evidence="6" type="ORF">F4X82_03220</name>
</gene>
<proteinExistence type="inferred from homology"/>
<evidence type="ECO:0000313" key="7">
    <source>
        <dbReference type="Proteomes" id="UP000449092"/>
    </source>
</evidence>
<evidence type="ECO:0000256" key="4">
    <source>
        <dbReference type="HAMAP-Rule" id="MF_01369"/>
    </source>
</evidence>
<dbReference type="GO" id="GO:0019843">
    <property type="term" value="F:rRNA binding"/>
    <property type="evidence" value="ECO:0007669"/>
    <property type="project" value="UniProtKB-UniRule"/>
</dbReference>
<keyword evidence="4" id="KW-0699">rRNA-binding</keyword>
<sequence length="159" mass="18248">MPILTNILQKAGKESKSDLSQRKQKTPLRRYRPGFRRTPTKDTKEPAVQAKNKDGALSLQKEKSYGAYGVIVRPYLSEKALRHKDQGKYVFEVFPGATKQDIIHALQEAYGVQIEKVNRIKVQNRKVRIRRTNQVGTKVRYDKCVVTLKKGQSIEILPQ</sequence>
<evidence type="ECO:0000256" key="1">
    <source>
        <dbReference type="ARBA" id="ARBA00006700"/>
    </source>
</evidence>
<dbReference type="Pfam" id="PF00276">
    <property type="entry name" value="Ribosomal_L23"/>
    <property type="match status" value="1"/>
</dbReference>
<feature type="compositionally biased region" description="Basic residues" evidence="5">
    <location>
        <begin position="22"/>
        <end position="35"/>
    </location>
</feature>
<dbReference type="InterPro" id="IPR012678">
    <property type="entry name" value="Ribosomal_uL23/eL15/eS24_sf"/>
</dbReference>
<dbReference type="Gene3D" id="3.30.70.330">
    <property type="match status" value="1"/>
</dbReference>
<feature type="region of interest" description="Disordered" evidence="5">
    <location>
        <begin position="1"/>
        <end position="55"/>
    </location>
</feature>